<dbReference type="AlphaFoldDB" id="A0A932FZG0"/>
<evidence type="ECO:0000313" key="2">
    <source>
        <dbReference type="Proteomes" id="UP000769766"/>
    </source>
</evidence>
<dbReference type="EMBL" id="JACPRF010000341">
    <property type="protein sequence ID" value="MBI2877439.1"/>
    <property type="molecule type" value="Genomic_DNA"/>
</dbReference>
<organism evidence="1 2">
    <name type="scientific">Tectimicrobiota bacterium</name>
    <dbReference type="NCBI Taxonomy" id="2528274"/>
    <lineage>
        <taxon>Bacteria</taxon>
        <taxon>Pseudomonadati</taxon>
        <taxon>Nitrospinota/Tectimicrobiota group</taxon>
        <taxon>Candidatus Tectimicrobiota</taxon>
    </lineage>
</organism>
<dbReference type="Proteomes" id="UP000769766">
    <property type="component" value="Unassembled WGS sequence"/>
</dbReference>
<comment type="caution">
    <text evidence="1">The sequence shown here is derived from an EMBL/GenBank/DDBJ whole genome shotgun (WGS) entry which is preliminary data.</text>
</comment>
<gene>
    <name evidence="1" type="ORF">HYY20_11205</name>
</gene>
<protein>
    <recommendedName>
        <fullName evidence="3">Radical SAM protein</fullName>
    </recommendedName>
</protein>
<evidence type="ECO:0008006" key="3">
    <source>
        <dbReference type="Google" id="ProtNLM"/>
    </source>
</evidence>
<accession>A0A932FZG0</accession>
<evidence type="ECO:0000313" key="1">
    <source>
        <dbReference type="EMBL" id="MBI2877439.1"/>
    </source>
</evidence>
<reference evidence="1" key="1">
    <citation type="submission" date="2020-07" db="EMBL/GenBank/DDBJ databases">
        <title>Huge and variable diversity of episymbiotic CPR bacteria and DPANN archaea in groundwater ecosystems.</title>
        <authorList>
            <person name="He C.Y."/>
            <person name="Keren R."/>
            <person name="Whittaker M."/>
            <person name="Farag I.F."/>
            <person name="Doudna J."/>
            <person name="Cate J.H.D."/>
            <person name="Banfield J.F."/>
        </authorList>
    </citation>
    <scope>NUCLEOTIDE SEQUENCE</scope>
    <source>
        <strain evidence="1">NC_groundwater_672_Ag_B-0.1um_62_36</strain>
    </source>
</reference>
<sequence length="98" mass="11155">MRCQTFSRHARAEGANPFADPERIQAAQEGRAYSVSLNLTGKCFGSCAYCYACSTSEVGEDPELLTDDYFYSGLMGCYWCNTLALFWDDLRRRRESRP</sequence>
<proteinExistence type="predicted"/>
<name>A0A932FZG0_UNCTE</name>